<reference evidence="1 2" key="1">
    <citation type="submission" date="2019-05" db="EMBL/GenBank/DDBJ databases">
        <title>Genomic analysis of Lentibacillus sp. NKC220-2.</title>
        <authorList>
            <person name="Oh Y.J."/>
        </authorList>
    </citation>
    <scope>NUCLEOTIDE SEQUENCE [LARGE SCALE GENOMIC DNA]</scope>
    <source>
        <strain evidence="1 2">NKC220-2</strain>
    </source>
</reference>
<dbReference type="Gene3D" id="2.60.40.10">
    <property type="entry name" value="Immunoglobulins"/>
    <property type="match status" value="1"/>
</dbReference>
<organism evidence="1 2">
    <name type="scientific">Lentibacillus cibarius</name>
    <dbReference type="NCBI Taxonomy" id="2583219"/>
    <lineage>
        <taxon>Bacteria</taxon>
        <taxon>Bacillati</taxon>
        <taxon>Bacillota</taxon>
        <taxon>Bacilli</taxon>
        <taxon>Bacillales</taxon>
        <taxon>Bacillaceae</taxon>
        <taxon>Lentibacillus</taxon>
    </lineage>
</organism>
<dbReference type="AlphaFoldDB" id="A0A5S3QJB8"/>
<proteinExistence type="predicted"/>
<dbReference type="RefSeq" id="WP_138602604.1">
    <property type="nucleotide sequence ID" value="NZ_VCIA01000001.1"/>
</dbReference>
<dbReference type="Proteomes" id="UP000306980">
    <property type="component" value="Unassembled WGS sequence"/>
</dbReference>
<evidence type="ECO:0000313" key="2">
    <source>
        <dbReference type="Proteomes" id="UP000306980"/>
    </source>
</evidence>
<dbReference type="EMBL" id="VCIA01000001">
    <property type="protein sequence ID" value="TMN21819.1"/>
    <property type="molecule type" value="Genomic_DNA"/>
</dbReference>
<protein>
    <recommendedName>
        <fullName evidence="3">Bacterial Ig-like domain-containing protein</fullName>
    </recommendedName>
</protein>
<evidence type="ECO:0008006" key="3">
    <source>
        <dbReference type="Google" id="ProtNLM"/>
    </source>
</evidence>
<evidence type="ECO:0000313" key="1">
    <source>
        <dbReference type="EMBL" id="TMN21819.1"/>
    </source>
</evidence>
<accession>A0A5S3QJB8</accession>
<name>A0A5S3QJB8_9BACI</name>
<gene>
    <name evidence="1" type="ORF">FFL34_06615</name>
</gene>
<sequence length="345" mass="36049">MGDETSAGNETFYSEQFVTNLIEVNNGETSYEIHANGSNTFDVKDNGQVIGTIEAFSSDSTNLPLNSGVLEPTDNVTEDSSASVIFKLKQGNTVVETVSVPVVFDETAPTAPTVTGQSPAFNDDVLNSDEAGNDQVVRVSFTDAEIGDLLELSAADNDGDTIETVLTEDDISNGYVDVTIPADTYDNNDDDNTVNIDATLYDQANNSVSASNTYDVGIDLTGAAKSRIETNADTTGNDDTAYEAGETITIKFDSKVEASNISIDDLGLNNGDWDTSTVAADDEDTNGYATSFTVTLADDGDGSNGTLNIPASGDTITIDASKVVDEAGNEASGSITFDIADISGS</sequence>
<dbReference type="InterPro" id="IPR013783">
    <property type="entry name" value="Ig-like_fold"/>
</dbReference>
<comment type="caution">
    <text evidence="1">The sequence shown here is derived from an EMBL/GenBank/DDBJ whole genome shotgun (WGS) entry which is preliminary data.</text>
</comment>